<name>A0A542XQU6_SALAC</name>
<dbReference type="Proteomes" id="UP000315983">
    <property type="component" value="Unassembled WGS sequence"/>
</dbReference>
<organism evidence="1 2">
    <name type="scientific">Salinispora arenicola</name>
    <dbReference type="NCBI Taxonomy" id="168697"/>
    <lineage>
        <taxon>Bacteria</taxon>
        <taxon>Bacillati</taxon>
        <taxon>Actinomycetota</taxon>
        <taxon>Actinomycetes</taxon>
        <taxon>Micromonosporales</taxon>
        <taxon>Micromonosporaceae</taxon>
        <taxon>Salinispora</taxon>
    </lineage>
</organism>
<proteinExistence type="predicted"/>
<comment type="caution">
    <text evidence="1">The sequence shown here is derived from an EMBL/GenBank/DDBJ whole genome shotgun (WGS) entry which is preliminary data.</text>
</comment>
<dbReference type="AlphaFoldDB" id="A0A542XQU6"/>
<protein>
    <submittedName>
        <fullName evidence="1">Uncharacterized protein</fullName>
    </submittedName>
</protein>
<gene>
    <name evidence="1" type="ORF">FB564_3421</name>
</gene>
<reference evidence="1 2" key="1">
    <citation type="submission" date="2019-06" db="EMBL/GenBank/DDBJ databases">
        <title>Sequencing the genomes of 1000 actinobacteria strains.</title>
        <authorList>
            <person name="Klenk H.-P."/>
        </authorList>
    </citation>
    <scope>NUCLEOTIDE SEQUENCE [LARGE SCALE GENOMIC DNA]</scope>
    <source>
        <strain evidence="1 2">DSM 44819</strain>
    </source>
</reference>
<accession>A0A542XQU6</accession>
<dbReference type="EMBL" id="VFOL01000001">
    <property type="protein sequence ID" value="TQL38228.1"/>
    <property type="molecule type" value="Genomic_DNA"/>
</dbReference>
<evidence type="ECO:0000313" key="1">
    <source>
        <dbReference type="EMBL" id="TQL38228.1"/>
    </source>
</evidence>
<evidence type="ECO:0000313" key="2">
    <source>
        <dbReference type="Proteomes" id="UP000315983"/>
    </source>
</evidence>
<sequence>MPKVWRSACPPVKSAAMAASAGDGRQDVVGAAGGESAAALVEQQCGAVGAGPGGPFVVDPDFQVLVPAGVDGDLVECAVLAVPDGDVALTSGSVKLLTGSVGCVAEAAYISQEYLRGSHMPSSTR</sequence>